<keyword evidence="3" id="KW-0630">Potassium</keyword>
<evidence type="ECO:0000256" key="1">
    <source>
        <dbReference type="ARBA" id="ARBA00022448"/>
    </source>
</evidence>
<dbReference type="PANTHER" id="PTHR32468">
    <property type="entry name" value="CATION/H + ANTIPORTER"/>
    <property type="match status" value="1"/>
</dbReference>
<keyword evidence="1" id="KW-0813">Transport</keyword>
<dbReference type="PANTHER" id="PTHR32468:SF100">
    <property type="entry name" value="OS12G0616500 PROTEIN"/>
    <property type="match status" value="1"/>
</dbReference>
<accession>M8AV51</accession>
<keyword evidence="4" id="KW-0406">Ion transport</keyword>
<evidence type="ECO:0008006" key="6">
    <source>
        <dbReference type="Google" id="ProtNLM"/>
    </source>
</evidence>
<dbReference type="ExpressionAtlas" id="M8AV51">
    <property type="expression patterns" value="baseline"/>
</dbReference>
<dbReference type="GO" id="GO:0098662">
    <property type="term" value="P:inorganic cation transmembrane transport"/>
    <property type="evidence" value="ECO:0007669"/>
    <property type="project" value="TreeGrafter"/>
</dbReference>
<evidence type="ECO:0000256" key="4">
    <source>
        <dbReference type="ARBA" id="ARBA00023065"/>
    </source>
</evidence>
<keyword evidence="2" id="KW-0633">Potassium transport</keyword>
<dbReference type="InterPro" id="IPR050794">
    <property type="entry name" value="CPA2_transporter"/>
</dbReference>
<evidence type="ECO:0000256" key="3">
    <source>
        <dbReference type="ARBA" id="ARBA00022958"/>
    </source>
</evidence>
<evidence type="ECO:0000313" key="5">
    <source>
        <dbReference type="EnsemblPlants" id="EMT05570"/>
    </source>
</evidence>
<organism evidence="5">
    <name type="scientific">Aegilops tauschii</name>
    <name type="common">Tausch's goatgrass</name>
    <name type="synonym">Aegilops squarrosa</name>
    <dbReference type="NCBI Taxonomy" id="37682"/>
    <lineage>
        <taxon>Eukaryota</taxon>
        <taxon>Viridiplantae</taxon>
        <taxon>Streptophyta</taxon>
        <taxon>Embryophyta</taxon>
        <taxon>Tracheophyta</taxon>
        <taxon>Spermatophyta</taxon>
        <taxon>Magnoliopsida</taxon>
        <taxon>Liliopsida</taxon>
        <taxon>Poales</taxon>
        <taxon>Poaceae</taxon>
        <taxon>BOP clade</taxon>
        <taxon>Pooideae</taxon>
        <taxon>Triticodae</taxon>
        <taxon>Triticeae</taxon>
        <taxon>Triticinae</taxon>
        <taxon>Aegilops</taxon>
    </lineage>
</organism>
<proteinExistence type="predicted"/>
<dbReference type="EnsemblPlants" id="EMT05570">
    <property type="protein sequence ID" value="EMT05570"/>
    <property type="gene ID" value="F775_11866"/>
</dbReference>
<protein>
    <recommendedName>
        <fullName evidence="6">Cation/H+ exchanger domain-containing protein</fullName>
    </recommendedName>
</protein>
<evidence type="ECO:0000256" key="2">
    <source>
        <dbReference type="ARBA" id="ARBA00022538"/>
    </source>
</evidence>
<dbReference type="GO" id="GO:0006885">
    <property type="term" value="P:regulation of pH"/>
    <property type="evidence" value="ECO:0007669"/>
    <property type="project" value="TreeGrafter"/>
</dbReference>
<dbReference type="GO" id="GO:0012505">
    <property type="term" value="C:endomembrane system"/>
    <property type="evidence" value="ECO:0007669"/>
    <property type="project" value="TreeGrafter"/>
</dbReference>
<dbReference type="AlphaFoldDB" id="M8AV51"/>
<sequence length="68" mass="7165">MAGHAAAGVCAAPMQATSHGAFQGDNPLDYALPLAILQICLVVVVTRGLAYLLRPLRQPRVIAEIIVK</sequence>
<dbReference type="GO" id="GO:0006813">
    <property type="term" value="P:potassium ion transport"/>
    <property type="evidence" value="ECO:0007669"/>
    <property type="project" value="UniProtKB-KW"/>
</dbReference>
<name>M8AV51_AEGTA</name>
<reference evidence="5" key="1">
    <citation type="submission" date="2015-06" db="UniProtKB">
        <authorList>
            <consortium name="EnsemblPlants"/>
        </authorList>
    </citation>
    <scope>IDENTIFICATION</scope>
</reference>